<evidence type="ECO:0000313" key="15">
    <source>
        <dbReference type="Proteomes" id="UP000191931"/>
    </source>
</evidence>
<evidence type="ECO:0000256" key="2">
    <source>
        <dbReference type="ARBA" id="ARBA00012438"/>
    </source>
</evidence>
<accession>A0A1W1HEA3</accession>
<dbReference type="EMBL" id="FWEV01000155">
    <property type="protein sequence ID" value="SLM30705.1"/>
    <property type="molecule type" value="Genomic_DNA"/>
</dbReference>
<evidence type="ECO:0000256" key="6">
    <source>
        <dbReference type="ARBA" id="ARBA00022777"/>
    </source>
</evidence>
<evidence type="ECO:0000256" key="5">
    <source>
        <dbReference type="ARBA" id="ARBA00022741"/>
    </source>
</evidence>
<dbReference type="PANTHER" id="PTHR43065:SF42">
    <property type="entry name" value="TWO-COMPONENT SENSOR PPRA"/>
    <property type="match status" value="1"/>
</dbReference>
<evidence type="ECO:0000256" key="9">
    <source>
        <dbReference type="PROSITE-ProRule" id="PRU00169"/>
    </source>
</evidence>
<evidence type="ECO:0000256" key="3">
    <source>
        <dbReference type="ARBA" id="ARBA00022553"/>
    </source>
</evidence>
<dbReference type="PROSITE" id="PS50110">
    <property type="entry name" value="RESPONSE_REGULATORY"/>
    <property type="match status" value="1"/>
</dbReference>
<feature type="modified residue" description="4-aspartylphosphate" evidence="9">
    <location>
        <position position="605"/>
    </location>
</feature>
<dbReference type="PROSITE" id="PS50112">
    <property type="entry name" value="PAS"/>
    <property type="match status" value="2"/>
</dbReference>
<dbReference type="InterPro" id="IPR001610">
    <property type="entry name" value="PAC"/>
</dbReference>
<dbReference type="InterPro" id="IPR003594">
    <property type="entry name" value="HATPase_dom"/>
</dbReference>
<dbReference type="InterPro" id="IPR003661">
    <property type="entry name" value="HisK_dim/P_dom"/>
</dbReference>
<evidence type="ECO:0000259" key="12">
    <source>
        <dbReference type="PROSITE" id="PS50112"/>
    </source>
</evidence>
<dbReference type="OrthoDB" id="5341439at2"/>
<dbReference type="CDD" id="cd00082">
    <property type="entry name" value="HisKA"/>
    <property type="match status" value="1"/>
</dbReference>
<feature type="domain" description="PAS" evidence="12">
    <location>
        <begin position="140"/>
        <end position="186"/>
    </location>
</feature>
<dbReference type="SMART" id="SM00388">
    <property type="entry name" value="HisKA"/>
    <property type="match status" value="1"/>
</dbReference>
<evidence type="ECO:0000313" key="14">
    <source>
        <dbReference type="EMBL" id="SLM30705.1"/>
    </source>
</evidence>
<dbReference type="InterPro" id="IPR000700">
    <property type="entry name" value="PAS-assoc_C"/>
</dbReference>
<feature type="domain" description="Histidine kinase" evidence="10">
    <location>
        <begin position="278"/>
        <end position="534"/>
    </location>
</feature>
<dbReference type="EC" id="2.7.13.3" evidence="2"/>
<dbReference type="InterPro" id="IPR036097">
    <property type="entry name" value="HisK_dim/P_sf"/>
</dbReference>
<organism evidence="14 15">
    <name type="scientific">Desulfamplus magnetovallimortis</name>
    <dbReference type="NCBI Taxonomy" id="1246637"/>
    <lineage>
        <taxon>Bacteria</taxon>
        <taxon>Pseudomonadati</taxon>
        <taxon>Thermodesulfobacteriota</taxon>
        <taxon>Desulfobacteria</taxon>
        <taxon>Desulfobacterales</taxon>
        <taxon>Desulfobacteraceae</taxon>
        <taxon>Desulfamplus</taxon>
    </lineage>
</organism>
<evidence type="ECO:0000256" key="4">
    <source>
        <dbReference type="ARBA" id="ARBA00022679"/>
    </source>
</evidence>
<dbReference type="Pfam" id="PF00989">
    <property type="entry name" value="PAS"/>
    <property type="match status" value="1"/>
</dbReference>
<dbReference type="InterPro" id="IPR035965">
    <property type="entry name" value="PAS-like_dom_sf"/>
</dbReference>
<dbReference type="PROSITE" id="PS50109">
    <property type="entry name" value="HIS_KIN"/>
    <property type="match status" value="1"/>
</dbReference>
<dbReference type="Pfam" id="PF00512">
    <property type="entry name" value="HisKA"/>
    <property type="match status" value="1"/>
</dbReference>
<feature type="domain" description="PAC" evidence="13">
    <location>
        <begin position="211"/>
        <end position="265"/>
    </location>
</feature>
<gene>
    <name evidence="14" type="ORF">MTBBW1_2380029</name>
</gene>
<dbReference type="InterPro" id="IPR000014">
    <property type="entry name" value="PAS"/>
</dbReference>
<dbReference type="GO" id="GO:0006355">
    <property type="term" value="P:regulation of DNA-templated transcription"/>
    <property type="evidence" value="ECO:0007669"/>
    <property type="project" value="InterPro"/>
</dbReference>
<dbReference type="Gene3D" id="3.30.565.10">
    <property type="entry name" value="Histidine kinase-like ATPase, C-terminal domain"/>
    <property type="match status" value="1"/>
</dbReference>
<dbReference type="GO" id="GO:0000155">
    <property type="term" value="F:phosphorelay sensor kinase activity"/>
    <property type="evidence" value="ECO:0007669"/>
    <property type="project" value="InterPro"/>
</dbReference>
<evidence type="ECO:0000256" key="1">
    <source>
        <dbReference type="ARBA" id="ARBA00000085"/>
    </source>
</evidence>
<dbReference type="PRINTS" id="PR00344">
    <property type="entry name" value="BCTRLSENSOR"/>
</dbReference>
<keyword evidence="3 9" id="KW-0597">Phosphoprotein</keyword>
<dbReference type="CDD" id="cd00130">
    <property type="entry name" value="PAS"/>
    <property type="match status" value="2"/>
</dbReference>
<name>A0A1W1HEA3_9BACT</name>
<dbReference type="SMART" id="SM00387">
    <property type="entry name" value="HATPase_c"/>
    <property type="match status" value="1"/>
</dbReference>
<dbReference type="NCBIfam" id="TIGR00229">
    <property type="entry name" value="sensory_box"/>
    <property type="match status" value="2"/>
</dbReference>
<keyword evidence="5" id="KW-0547">Nucleotide-binding</keyword>
<keyword evidence="7" id="KW-0067">ATP-binding</keyword>
<dbReference type="RefSeq" id="WP_080809118.1">
    <property type="nucleotide sequence ID" value="NZ_LT828564.1"/>
</dbReference>
<dbReference type="InterPro" id="IPR004358">
    <property type="entry name" value="Sig_transdc_His_kin-like_C"/>
</dbReference>
<dbReference type="InterPro" id="IPR001789">
    <property type="entry name" value="Sig_transdc_resp-reg_receiver"/>
</dbReference>
<dbReference type="SUPFAM" id="SSF55874">
    <property type="entry name" value="ATPase domain of HSP90 chaperone/DNA topoisomerase II/histidine kinase"/>
    <property type="match status" value="1"/>
</dbReference>
<comment type="catalytic activity">
    <reaction evidence="1">
        <text>ATP + protein L-histidine = ADP + protein N-phospho-L-histidine.</text>
        <dbReference type="EC" id="2.7.13.3"/>
    </reaction>
</comment>
<reference evidence="14 15" key="1">
    <citation type="submission" date="2017-03" db="EMBL/GenBank/DDBJ databases">
        <authorList>
            <person name="Afonso C.L."/>
            <person name="Miller P.J."/>
            <person name="Scott M.A."/>
            <person name="Spackman E."/>
            <person name="Goraichik I."/>
            <person name="Dimitrov K.M."/>
            <person name="Suarez D.L."/>
            <person name="Swayne D.E."/>
        </authorList>
    </citation>
    <scope>NUCLEOTIDE SEQUENCE [LARGE SCALE GENOMIC DNA]</scope>
    <source>
        <strain evidence="14">PRJEB14757</strain>
    </source>
</reference>
<dbReference type="STRING" id="1246637.MTBBW1_2380029"/>
<dbReference type="InterPro" id="IPR013767">
    <property type="entry name" value="PAS_fold"/>
</dbReference>
<dbReference type="SUPFAM" id="SSF55785">
    <property type="entry name" value="PYP-like sensor domain (PAS domain)"/>
    <property type="match status" value="2"/>
</dbReference>
<dbReference type="Gene3D" id="3.30.450.20">
    <property type="entry name" value="PAS domain"/>
    <property type="match status" value="2"/>
</dbReference>
<keyword evidence="6 14" id="KW-0418">Kinase</keyword>
<evidence type="ECO:0000259" key="13">
    <source>
        <dbReference type="PROSITE" id="PS50113"/>
    </source>
</evidence>
<feature type="domain" description="Response regulatory" evidence="11">
    <location>
        <begin position="554"/>
        <end position="670"/>
    </location>
</feature>
<dbReference type="SMART" id="SM00091">
    <property type="entry name" value="PAS"/>
    <property type="match status" value="2"/>
</dbReference>
<dbReference type="Pfam" id="PF02518">
    <property type="entry name" value="HATPase_c"/>
    <property type="match status" value="1"/>
</dbReference>
<sequence length="678" mass="76534">MPKKIQRKLKKAHYELQKSEEKFRLAFLTSPDAININRLEDGIYLDINEGFTNLMGYTREETVGRSSIELQIWNNTEDRAILRKELEEKGFVENLEAKFRAKNGEIKIGLMSARILNLNDENIILSITRDVTEREMAKKALERLLTAIEHSAETIVITDINGNIEYVNPVFEKLTGYSREEAMGQNPKILKSGQHDRIFYRDMWQTILSGKTWQGRIINRKKDGTLFTEEATISPVFENNGAISNFVAVKRDITEELRMAEQYQQSQKMESIGTLAGGIAHDFNNILFPIMGHTEMLMDDIPQENPLRESLDQIFSASIRARDLVKQILTFSRQESSEAKLIKIQHIAKEALKLIRSSIPATIEIKHNINSDCRAVKADPTQIHQIIMNLTTNAFHAMEETGGEMTVTLSEVQLHGFKSDTPHLQNDFKSNSPDLLHDFKTDTPEILHGFNINAPALPPGQYVCLTVSDTGEGIPEEIITKIFDPFFTTKKEGKGTGMGLSVVHGIVKNAGGDIQVVSKPGKGTVFSIYLPIAENFSDTKIENSKKTLRYGTEKILLLDDEESIIKMEKPILEKMGYQVTSHTSVFEALDDFRSDSKKFDLIITDMAMPKLSGKQLAIEMLKIRPDIPILICTGFSDNISEDDALSIGIKAFLMKPFSMNELSEKIRDILDRSDILDS</sequence>
<protein>
    <recommendedName>
        <fullName evidence="2">histidine kinase</fullName>
        <ecNumber evidence="2">2.7.13.3</ecNumber>
    </recommendedName>
</protein>
<dbReference type="SUPFAM" id="SSF52172">
    <property type="entry name" value="CheY-like"/>
    <property type="match status" value="1"/>
</dbReference>
<evidence type="ECO:0000259" key="11">
    <source>
        <dbReference type="PROSITE" id="PS50110"/>
    </source>
</evidence>
<dbReference type="Pfam" id="PF13426">
    <property type="entry name" value="PAS_9"/>
    <property type="match status" value="1"/>
</dbReference>
<dbReference type="SUPFAM" id="SSF47384">
    <property type="entry name" value="Homodimeric domain of signal transducing histidine kinase"/>
    <property type="match status" value="1"/>
</dbReference>
<feature type="domain" description="PAC" evidence="13">
    <location>
        <begin position="93"/>
        <end position="143"/>
    </location>
</feature>
<dbReference type="AlphaFoldDB" id="A0A1W1HEA3"/>
<dbReference type="Gene3D" id="1.10.287.130">
    <property type="match status" value="1"/>
</dbReference>
<keyword evidence="15" id="KW-1185">Reference proteome</keyword>
<dbReference type="InterPro" id="IPR005467">
    <property type="entry name" value="His_kinase_dom"/>
</dbReference>
<dbReference type="InterPro" id="IPR036890">
    <property type="entry name" value="HATPase_C_sf"/>
</dbReference>
<evidence type="ECO:0000259" key="10">
    <source>
        <dbReference type="PROSITE" id="PS50109"/>
    </source>
</evidence>
<dbReference type="SMART" id="SM00086">
    <property type="entry name" value="PAC"/>
    <property type="match status" value="2"/>
</dbReference>
<dbReference type="SMART" id="SM00448">
    <property type="entry name" value="REC"/>
    <property type="match status" value="1"/>
</dbReference>
<dbReference type="PROSITE" id="PS50113">
    <property type="entry name" value="PAC"/>
    <property type="match status" value="2"/>
</dbReference>
<dbReference type="Pfam" id="PF00072">
    <property type="entry name" value="Response_reg"/>
    <property type="match status" value="1"/>
</dbReference>
<feature type="domain" description="PAS" evidence="12">
    <location>
        <begin position="40"/>
        <end position="88"/>
    </location>
</feature>
<dbReference type="Gene3D" id="3.40.50.2300">
    <property type="match status" value="1"/>
</dbReference>
<evidence type="ECO:0000256" key="7">
    <source>
        <dbReference type="ARBA" id="ARBA00022840"/>
    </source>
</evidence>
<dbReference type="Proteomes" id="UP000191931">
    <property type="component" value="Unassembled WGS sequence"/>
</dbReference>
<dbReference type="GO" id="GO:0005524">
    <property type="term" value="F:ATP binding"/>
    <property type="evidence" value="ECO:0007669"/>
    <property type="project" value="UniProtKB-KW"/>
</dbReference>
<dbReference type="InterPro" id="IPR011006">
    <property type="entry name" value="CheY-like_superfamily"/>
</dbReference>
<proteinExistence type="predicted"/>
<dbReference type="PANTHER" id="PTHR43065">
    <property type="entry name" value="SENSOR HISTIDINE KINASE"/>
    <property type="match status" value="1"/>
</dbReference>
<keyword evidence="4" id="KW-0808">Transferase</keyword>
<keyword evidence="8" id="KW-0902">Two-component regulatory system</keyword>
<evidence type="ECO:0000256" key="8">
    <source>
        <dbReference type="ARBA" id="ARBA00023012"/>
    </source>
</evidence>